<dbReference type="NCBIfam" id="TIGR01409">
    <property type="entry name" value="TAT_signal_seq"/>
    <property type="match status" value="1"/>
</dbReference>
<dbReference type="EMBL" id="JANTHZ010000007">
    <property type="protein sequence ID" value="MCS0496505.1"/>
    <property type="molecule type" value="Genomic_DNA"/>
</dbReference>
<dbReference type="SUPFAM" id="SSF53850">
    <property type="entry name" value="Periplasmic binding protein-like II"/>
    <property type="match status" value="1"/>
</dbReference>
<dbReference type="AlphaFoldDB" id="A0A9X2T2S8"/>
<dbReference type="Pfam" id="PF09084">
    <property type="entry name" value="NMT1"/>
    <property type="match status" value="1"/>
</dbReference>
<keyword evidence="3" id="KW-1185">Reference proteome</keyword>
<dbReference type="InterPro" id="IPR015168">
    <property type="entry name" value="SsuA/THI5"/>
</dbReference>
<dbReference type="PROSITE" id="PS51318">
    <property type="entry name" value="TAT"/>
    <property type="match status" value="1"/>
</dbReference>
<feature type="domain" description="SsuA/THI5-like" evidence="1">
    <location>
        <begin position="52"/>
        <end position="258"/>
    </location>
</feature>
<organism evidence="2 3">
    <name type="scientific">Ancylobacter mangrovi</name>
    <dbReference type="NCBI Taxonomy" id="2972472"/>
    <lineage>
        <taxon>Bacteria</taxon>
        <taxon>Pseudomonadati</taxon>
        <taxon>Pseudomonadota</taxon>
        <taxon>Alphaproteobacteria</taxon>
        <taxon>Hyphomicrobiales</taxon>
        <taxon>Xanthobacteraceae</taxon>
        <taxon>Ancylobacter</taxon>
    </lineage>
</organism>
<evidence type="ECO:0000259" key="1">
    <source>
        <dbReference type="Pfam" id="PF09084"/>
    </source>
</evidence>
<evidence type="ECO:0000313" key="3">
    <source>
        <dbReference type="Proteomes" id="UP001151088"/>
    </source>
</evidence>
<dbReference type="RefSeq" id="WP_258733669.1">
    <property type="nucleotide sequence ID" value="NZ_JANTHZ010000007.1"/>
</dbReference>
<comment type="caution">
    <text evidence="2">The sequence shown here is derived from an EMBL/GenBank/DDBJ whole genome shotgun (WGS) entry which is preliminary data.</text>
</comment>
<dbReference type="PANTHER" id="PTHR31528:SF3">
    <property type="entry name" value="THIAMINE BIOSYNTHESIS PROTEIN HI_0357-RELATED"/>
    <property type="match status" value="1"/>
</dbReference>
<accession>A0A9X2T2S8</accession>
<dbReference type="InterPro" id="IPR019546">
    <property type="entry name" value="TAT_signal_bac_arc"/>
</dbReference>
<dbReference type="PANTHER" id="PTHR31528">
    <property type="entry name" value="4-AMINO-5-HYDROXYMETHYL-2-METHYLPYRIMIDINE PHOSPHATE SYNTHASE THI11-RELATED"/>
    <property type="match status" value="1"/>
</dbReference>
<name>A0A9X2T2S8_9HYPH</name>
<dbReference type="InterPro" id="IPR027939">
    <property type="entry name" value="NMT1/THI5"/>
</dbReference>
<protein>
    <submittedName>
        <fullName evidence="2">ABC transporter substrate-binding protein</fullName>
    </submittedName>
</protein>
<proteinExistence type="predicted"/>
<dbReference type="GO" id="GO:0009228">
    <property type="term" value="P:thiamine biosynthetic process"/>
    <property type="evidence" value="ECO:0007669"/>
    <property type="project" value="InterPro"/>
</dbReference>
<sequence>MTVDRRSFLKFAGTAGAGSALGLSMPTILRAASLQPVKLTLPWLPLGTFSYAFVAKKMGFWEQRGLDVTIDRGFGSGKVCVPVDQGQYEFGILDLAVMMNCAARSLSLTAIAGIWPKCPIGIFSLKEYGITKPSDLEGERVAFNVSSGDFQLWPAFVKATGIDDKKVTKVTMDPGALIKVLVEKQVKAEGNFYGSIAPSLWANGLEINSIFYEDYGIKAFSNVLAASEATVKDKPELCQAFVDGMMDGLKYVYLNPEKSVQLHMESVKEFQGGNAMNEKVVEYGQAVSTALGLVPSVKANGLGYMDPALIQATMDTVKNYMGVENLPPADKLFTNAFVGSVKVDDAQWSAIEARSEKYMPRKA</sequence>
<evidence type="ECO:0000313" key="2">
    <source>
        <dbReference type="EMBL" id="MCS0496505.1"/>
    </source>
</evidence>
<dbReference type="Gene3D" id="3.40.190.10">
    <property type="entry name" value="Periplasmic binding protein-like II"/>
    <property type="match status" value="2"/>
</dbReference>
<dbReference type="Proteomes" id="UP001151088">
    <property type="component" value="Unassembled WGS sequence"/>
</dbReference>
<reference evidence="2" key="1">
    <citation type="submission" date="2022-08" db="EMBL/GenBank/DDBJ databases">
        <authorList>
            <person name="Li F."/>
        </authorList>
    </citation>
    <scope>NUCLEOTIDE SEQUENCE</scope>
    <source>
        <strain evidence="2">MQZ15Z-1</strain>
    </source>
</reference>
<gene>
    <name evidence="2" type="ORF">NVS89_15490</name>
</gene>
<dbReference type="InterPro" id="IPR006311">
    <property type="entry name" value="TAT_signal"/>
</dbReference>